<evidence type="ECO:0000256" key="3">
    <source>
        <dbReference type="SAM" id="SignalP"/>
    </source>
</evidence>
<dbReference type="RefSeq" id="WP_109230041.1">
    <property type="nucleotide sequence ID" value="NZ_PYHR01000002.1"/>
</dbReference>
<feature type="chain" id="PRO_5015427404" evidence="3">
    <location>
        <begin position="37"/>
        <end position="242"/>
    </location>
</feature>
<dbReference type="AlphaFoldDB" id="A0A2U1ZXG6"/>
<evidence type="ECO:0000313" key="5">
    <source>
        <dbReference type="Proteomes" id="UP000245166"/>
    </source>
</evidence>
<accession>A0A2U1ZXG6</accession>
<sequence>MSTPHAPTRRPARRGRAVAVVLTAAALLVACAGAPAEDPTSSATPTSPATKAATELPEETEAPAEPVDPVEPVAPEAAPAEPPAAEVAPAVIGEGIAPATVTIPRIELTEDLVDLGLQDDGTMETPEDWDRAGWFTGGGRPGGRGPTVIAGHVDSRTGPAVFFRLTELEVGDAVQVTDVDGVVHDYEVYQVEDVPKDDYPTARVFGAIPIDELRLITCTGEFDTDTQRHDDNRVVYARAVGA</sequence>
<feature type="signal peptide" evidence="3">
    <location>
        <begin position="1"/>
        <end position="36"/>
    </location>
</feature>
<proteinExistence type="predicted"/>
<dbReference type="InterPro" id="IPR005754">
    <property type="entry name" value="Sortase"/>
</dbReference>
<feature type="region of interest" description="Disordered" evidence="2">
    <location>
        <begin position="118"/>
        <end position="142"/>
    </location>
</feature>
<comment type="caution">
    <text evidence="4">The sequence shown here is derived from an EMBL/GenBank/DDBJ whole genome shotgun (WGS) entry which is preliminary data.</text>
</comment>
<gene>
    <name evidence="4" type="ORF">C8046_14420</name>
</gene>
<dbReference type="Gene3D" id="2.40.260.10">
    <property type="entry name" value="Sortase"/>
    <property type="match status" value="1"/>
</dbReference>
<protein>
    <submittedName>
        <fullName evidence="4">Class F sortase</fullName>
    </submittedName>
</protein>
<keyword evidence="5" id="KW-1185">Reference proteome</keyword>
<dbReference type="Proteomes" id="UP000245166">
    <property type="component" value="Unassembled WGS sequence"/>
</dbReference>
<evidence type="ECO:0000313" key="4">
    <source>
        <dbReference type="EMBL" id="PWD51661.1"/>
    </source>
</evidence>
<dbReference type="SUPFAM" id="SSF63817">
    <property type="entry name" value="Sortase"/>
    <property type="match status" value="1"/>
</dbReference>
<dbReference type="EMBL" id="PYHR01000002">
    <property type="protein sequence ID" value="PWD51661.1"/>
    <property type="molecule type" value="Genomic_DNA"/>
</dbReference>
<keyword evidence="3" id="KW-0732">Signal</keyword>
<name>A0A2U1ZXG6_9MICO</name>
<reference evidence="4 5" key="1">
    <citation type="submission" date="2018-03" db="EMBL/GenBank/DDBJ databases">
        <title>Genome assembly of novel Miniimonas species PCH200.</title>
        <authorList>
            <person name="Thakur V."/>
            <person name="Kumar V."/>
            <person name="Singh D."/>
        </authorList>
    </citation>
    <scope>NUCLEOTIDE SEQUENCE [LARGE SCALE GENOMIC DNA]</scope>
    <source>
        <strain evidence="4 5">PCH200</strain>
    </source>
</reference>
<organism evidence="4 5">
    <name type="scientific">Serinibacter arcticus</name>
    <dbReference type="NCBI Taxonomy" id="1655435"/>
    <lineage>
        <taxon>Bacteria</taxon>
        <taxon>Bacillati</taxon>
        <taxon>Actinomycetota</taxon>
        <taxon>Actinomycetes</taxon>
        <taxon>Micrococcales</taxon>
        <taxon>Beutenbergiaceae</taxon>
        <taxon>Serinibacter</taxon>
    </lineage>
</organism>
<evidence type="ECO:0000256" key="1">
    <source>
        <dbReference type="ARBA" id="ARBA00022801"/>
    </source>
</evidence>
<keyword evidence="1" id="KW-0378">Hydrolase</keyword>
<dbReference type="InterPro" id="IPR023365">
    <property type="entry name" value="Sortase_dom-sf"/>
</dbReference>
<dbReference type="GO" id="GO:0016787">
    <property type="term" value="F:hydrolase activity"/>
    <property type="evidence" value="ECO:0007669"/>
    <property type="project" value="UniProtKB-KW"/>
</dbReference>
<feature type="compositionally biased region" description="Low complexity" evidence="2">
    <location>
        <begin position="63"/>
        <end position="85"/>
    </location>
</feature>
<feature type="compositionally biased region" description="Low complexity" evidence="2">
    <location>
        <begin position="35"/>
        <end position="55"/>
    </location>
</feature>
<dbReference type="OrthoDB" id="525039at2"/>
<feature type="region of interest" description="Disordered" evidence="2">
    <location>
        <begin position="35"/>
        <end position="85"/>
    </location>
</feature>
<dbReference type="Pfam" id="PF04203">
    <property type="entry name" value="Sortase"/>
    <property type="match status" value="1"/>
</dbReference>
<dbReference type="CDD" id="cd05829">
    <property type="entry name" value="Sortase_F"/>
    <property type="match status" value="1"/>
</dbReference>
<dbReference type="InterPro" id="IPR042001">
    <property type="entry name" value="Sortase_F"/>
</dbReference>
<evidence type="ECO:0000256" key="2">
    <source>
        <dbReference type="SAM" id="MobiDB-lite"/>
    </source>
</evidence>